<organism evidence="6 7">
    <name type="scientific">Candidatus Xenolissoclinum pacificiensis L6</name>
    <dbReference type="NCBI Taxonomy" id="1401685"/>
    <lineage>
        <taxon>Bacteria</taxon>
        <taxon>Pseudomonadati</taxon>
        <taxon>Pseudomonadota</taxon>
        <taxon>Alphaproteobacteria</taxon>
        <taxon>Rickettsiales</taxon>
        <taxon>Anaplasmataceae</taxon>
        <taxon>Candidatus Xenolissoclinum</taxon>
    </lineage>
</organism>
<dbReference type="PANTHER" id="PTHR10724">
    <property type="entry name" value="30S RIBOSOMAL PROTEIN S1"/>
    <property type="match status" value="1"/>
</dbReference>
<dbReference type="InterPro" id="IPR003029">
    <property type="entry name" value="S1_domain"/>
</dbReference>
<dbReference type="InterPro" id="IPR035104">
    <property type="entry name" value="Ribosomal_protein_S1-like"/>
</dbReference>
<evidence type="ECO:0000313" key="7">
    <source>
        <dbReference type="Proteomes" id="UP000018951"/>
    </source>
</evidence>
<name>W2V1L8_9RICK</name>
<evidence type="ECO:0000259" key="5">
    <source>
        <dbReference type="PROSITE" id="PS50126"/>
    </source>
</evidence>
<dbReference type="GO" id="GO:0003729">
    <property type="term" value="F:mRNA binding"/>
    <property type="evidence" value="ECO:0007669"/>
    <property type="project" value="TreeGrafter"/>
</dbReference>
<dbReference type="EMBL" id="AXCJ01000005">
    <property type="protein sequence ID" value="ETO91328.1"/>
    <property type="molecule type" value="Genomic_DNA"/>
</dbReference>
<dbReference type="PROSITE" id="PS50126">
    <property type="entry name" value="S1"/>
    <property type="match status" value="5"/>
</dbReference>
<dbReference type="Gene3D" id="2.40.50.140">
    <property type="entry name" value="Nucleic acid-binding proteins"/>
    <property type="match status" value="5"/>
</dbReference>
<dbReference type="GO" id="GO:0006412">
    <property type="term" value="P:translation"/>
    <property type="evidence" value="ECO:0007669"/>
    <property type="project" value="TreeGrafter"/>
</dbReference>
<dbReference type="PANTHER" id="PTHR10724:SF7">
    <property type="entry name" value="SMALL RIBOSOMAL SUBUNIT PROTEIN BS1C"/>
    <property type="match status" value="1"/>
</dbReference>
<keyword evidence="2 6" id="KW-0689">Ribosomal protein</keyword>
<keyword evidence="3" id="KW-0687">Ribonucleoprotein</keyword>
<dbReference type="InterPro" id="IPR012340">
    <property type="entry name" value="NA-bd_OB-fold"/>
</dbReference>
<dbReference type="Pfam" id="PF00575">
    <property type="entry name" value="S1"/>
    <property type="match status" value="4"/>
</dbReference>
<dbReference type="CDD" id="cd04465">
    <property type="entry name" value="S1_RPS1_repeat_ec2_hs2"/>
    <property type="match status" value="1"/>
</dbReference>
<sequence>MSLSDYSHGDDITKNASPENRKRKAPAIQLLHKKSRNNDVISAVLNDDDIQPTQVEQQMFSESMGSFYNDREDLVEHTIVRGKITTITKDYVLICIGYKSEGQISVSEFSNIQDLKVGDYTNVYLERIETSDGRILVSKIKAERQDLWDRLEEKYNNNEIVVGQIIHPIKSGCIVNLGGISAFLPSSHVDVKLLKDTSHLHKTDLQFKILKMNKKQNNIVVSRKVVLHAKNANARKKYISELSVGNILFGLVKSITNYGVFMELKKTIAGQTPQEVDNDSIPNEEVFNNDSSEASGKATERVGVIDGLLYIDDISWSRVSHPSSVFSIGQVVKVMIIGIDEESGRISLGTKQLVDNPWDKVLEKYSVGQVIPSIINSIEEYGMFAQIEPGVEGLIHNSEISWNKSKISVIKNQKVDVKILSIDKDKQRMALSIKQCQDNPWEKFANLYPAGTIVSCIIKNITDNSLLVEIKNDIAHNIMGVIKKENLIDNYDDVSAIKKELRRYSIGSEIQAKILRINVSKGRVFLGVKQVSYDPFLEFLKDVSIGDEIQGMISQIFDDGIQVLLPGSDGKDFDLFLSQDNINDLSKFIIAKKIRFKVTGKGDYSVDLKYIEKERKDRDEY</sequence>
<dbReference type="SUPFAM" id="SSF50249">
    <property type="entry name" value="Nucleic acid-binding proteins"/>
    <property type="match status" value="5"/>
</dbReference>
<dbReference type="SMART" id="SM00316">
    <property type="entry name" value="S1"/>
    <property type="match status" value="6"/>
</dbReference>
<dbReference type="STRING" id="1401685.P857_239"/>
<gene>
    <name evidence="6" type="primary">rpsA</name>
    <name evidence="6" type="ORF">P857_239</name>
</gene>
<dbReference type="InterPro" id="IPR050437">
    <property type="entry name" value="Ribos_protein_bS1-like"/>
</dbReference>
<feature type="domain" description="S1 motif" evidence="5">
    <location>
        <begin position="451"/>
        <end position="529"/>
    </location>
</feature>
<feature type="domain" description="S1 motif" evidence="5">
    <location>
        <begin position="158"/>
        <end position="224"/>
    </location>
</feature>
<accession>W2V1L8</accession>
<feature type="domain" description="S1 motif" evidence="5">
    <location>
        <begin position="368"/>
        <end position="434"/>
    </location>
</feature>
<dbReference type="CDD" id="cd05687">
    <property type="entry name" value="S1_RPS1_repeat_ec1_hs1"/>
    <property type="match status" value="1"/>
</dbReference>
<dbReference type="Proteomes" id="UP000018951">
    <property type="component" value="Unassembled WGS sequence"/>
</dbReference>
<keyword evidence="7" id="KW-1185">Reference proteome</keyword>
<feature type="domain" description="S1 motif" evidence="5">
    <location>
        <begin position="245"/>
        <end position="351"/>
    </location>
</feature>
<evidence type="ECO:0000256" key="2">
    <source>
        <dbReference type="ARBA" id="ARBA00022980"/>
    </source>
</evidence>
<proteinExistence type="inferred from homology"/>
<comment type="similarity">
    <text evidence="1">Belongs to the bacterial ribosomal protein bS1 family.</text>
</comment>
<dbReference type="GO" id="GO:0022627">
    <property type="term" value="C:cytosolic small ribosomal subunit"/>
    <property type="evidence" value="ECO:0007669"/>
    <property type="project" value="TreeGrafter"/>
</dbReference>
<evidence type="ECO:0000256" key="4">
    <source>
        <dbReference type="SAM" id="MobiDB-lite"/>
    </source>
</evidence>
<dbReference type="PATRIC" id="fig|1401685.3.peg.527"/>
<feature type="region of interest" description="Disordered" evidence="4">
    <location>
        <begin position="273"/>
        <end position="293"/>
    </location>
</feature>
<feature type="region of interest" description="Disordered" evidence="4">
    <location>
        <begin position="1"/>
        <end position="24"/>
    </location>
</feature>
<dbReference type="GO" id="GO:0003735">
    <property type="term" value="F:structural constituent of ribosome"/>
    <property type="evidence" value="ECO:0007669"/>
    <property type="project" value="TreeGrafter"/>
</dbReference>
<dbReference type="AlphaFoldDB" id="W2V1L8"/>
<dbReference type="PRINTS" id="PR00681">
    <property type="entry name" value="RIBOSOMALS1"/>
</dbReference>
<protein>
    <submittedName>
        <fullName evidence="6">Ribosomal protein S1</fullName>
    </submittedName>
</protein>
<evidence type="ECO:0000256" key="1">
    <source>
        <dbReference type="ARBA" id="ARBA00006767"/>
    </source>
</evidence>
<feature type="domain" description="S1 motif" evidence="5">
    <location>
        <begin position="77"/>
        <end position="140"/>
    </location>
</feature>
<evidence type="ECO:0000256" key="3">
    <source>
        <dbReference type="ARBA" id="ARBA00023274"/>
    </source>
</evidence>
<comment type="caution">
    <text evidence="6">The sequence shown here is derived from an EMBL/GenBank/DDBJ whole genome shotgun (WGS) entry which is preliminary data.</text>
</comment>
<reference evidence="6 7" key="1">
    <citation type="journal article" date="2013" name="PLoS ONE">
        <title>Bacterial endosymbiosis in a chordate host: long-term co-evolution and conservation of secondary metabolism.</title>
        <authorList>
            <person name="Kwan J.C."/>
            <person name="Schmidt E.W."/>
        </authorList>
    </citation>
    <scope>NUCLEOTIDE SEQUENCE [LARGE SCALE GENOMIC DNA]</scope>
    <source>
        <strain evidence="7">L6</strain>
    </source>
</reference>
<evidence type="ECO:0000313" key="6">
    <source>
        <dbReference type="EMBL" id="ETO91328.1"/>
    </source>
</evidence>